<comment type="similarity">
    <text evidence="1">Belongs to the GrpE family.</text>
</comment>
<evidence type="ECO:0000256" key="1">
    <source>
        <dbReference type="ARBA" id="ARBA00009054"/>
    </source>
</evidence>
<dbReference type="InterPro" id="IPR000740">
    <property type="entry name" value="GrpE"/>
</dbReference>
<dbReference type="Gene3D" id="3.90.20.20">
    <property type="match status" value="1"/>
</dbReference>
<accession>A0A0F9JUD2</accession>
<evidence type="ECO:0008006" key="4">
    <source>
        <dbReference type="Google" id="ProtNLM"/>
    </source>
</evidence>
<keyword evidence="2" id="KW-0143">Chaperone</keyword>
<organism evidence="3">
    <name type="scientific">marine sediment metagenome</name>
    <dbReference type="NCBI Taxonomy" id="412755"/>
    <lineage>
        <taxon>unclassified sequences</taxon>
        <taxon>metagenomes</taxon>
        <taxon>ecological metagenomes</taxon>
    </lineage>
</organism>
<evidence type="ECO:0000313" key="3">
    <source>
        <dbReference type="EMBL" id="KKM13493.1"/>
    </source>
</evidence>
<reference evidence="3" key="1">
    <citation type="journal article" date="2015" name="Nature">
        <title>Complex archaea that bridge the gap between prokaryotes and eukaryotes.</title>
        <authorList>
            <person name="Spang A."/>
            <person name="Saw J.H."/>
            <person name="Jorgensen S.L."/>
            <person name="Zaremba-Niedzwiedzka K."/>
            <person name="Martijn J."/>
            <person name="Lind A.E."/>
            <person name="van Eijk R."/>
            <person name="Schleper C."/>
            <person name="Guy L."/>
            <person name="Ettema T.J."/>
        </authorList>
    </citation>
    <scope>NUCLEOTIDE SEQUENCE</scope>
</reference>
<sequence>MKIAEKSNIKLRQNYNQISKKHLRKVSQYAHAKQYKIMKKEIKKLKNYLYRVKRDIQRKWIEKEENFYHTMSLVDKLLSQEKEKTMEYELKFKRALADLQNLDRKTKLDIESGINTKIDQFMIEFLQIYDDFVRAKEAFSKNNVNVEGLDSILKNMDSLLLKNNVSTIDALGEIFDPRLHEAISIIADSTLEENIITKEIRKGYISHNRVIRPTLVEISRKIKSEKLGE</sequence>
<dbReference type="SUPFAM" id="SSF51064">
    <property type="entry name" value="Head domain of nucleotide exchange factor GrpE"/>
    <property type="match status" value="1"/>
</dbReference>
<dbReference type="PRINTS" id="PR00773">
    <property type="entry name" value="GRPEPROTEIN"/>
</dbReference>
<dbReference type="InterPro" id="IPR013805">
    <property type="entry name" value="GrpE_CC"/>
</dbReference>
<dbReference type="PANTHER" id="PTHR21237">
    <property type="entry name" value="GRPE PROTEIN"/>
    <property type="match status" value="1"/>
</dbReference>
<dbReference type="InterPro" id="IPR009012">
    <property type="entry name" value="GrpE_head"/>
</dbReference>
<dbReference type="AlphaFoldDB" id="A0A0F9JUD2"/>
<dbReference type="GO" id="GO:0051087">
    <property type="term" value="F:protein-folding chaperone binding"/>
    <property type="evidence" value="ECO:0007669"/>
    <property type="project" value="InterPro"/>
</dbReference>
<comment type="caution">
    <text evidence="3">The sequence shown here is derived from an EMBL/GenBank/DDBJ whole genome shotgun (WGS) entry which is preliminary data.</text>
</comment>
<dbReference type="GO" id="GO:0000774">
    <property type="term" value="F:adenyl-nucleotide exchange factor activity"/>
    <property type="evidence" value="ECO:0007669"/>
    <property type="project" value="InterPro"/>
</dbReference>
<protein>
    <recommendedName>
        <fullName evidence="4">Protein GrpE</fullName>
    </recommendedName>
</protein>
<dbReference type="PANTHER" id="PTHR21237:SF23">
    <property type="entry name" value="GRPE PROTEIN HOMOLOG, MITOCHONDRIAL"/>
    <property type="match status" value="1"/>
</dbReference>
<name>A0A0F9JUD2_9ZZZZ</name>
<dbReference type="Pfam" id="PF01025">
    <property type="entry name" value="GrpE"/>
    <property type="match status" value="1"/>
</dbReference>
<gene>
    <name evidence="3" type="ORF">LCGC14_1715680</name>
</gene>
<dbReference type="PROSITE" id="PS01071">
    <property type="entry name" value="GRPE"/>
    <property type="match status" value="1"/>
</dbReference>
<evidence type="ECO:0000256" key="2">
    <source>
        <dbReference type="ARBA" id="ARBA00023186"/>
    </source>
</evidence>
<dbReference type="GO" id="GO:0051082">
    <property type="term" value="F:unfolded protein binding"/>
    <property type="evidence" value="ECO:0007669"/>
    <property type="project" value="TreeGrafter"/>
</dbReference>
<dbReference type="GO" id="GO:0042803">
    <property type="term" value="F:protein homodimerization activity"/>
    <property type="evidence" value="ECO:0007669"/>
    <property type="project" value="InterPro"/>
</dbReference>
<dbReference type="GO" id="GO:0006457">
    <property type="term" value="P:protein folding"/>
    <property type="evidence" value="ECO:0007669"/>
    <property type="project" value="InterPro"/>
</dbReference>
<proteinExistence type="inferred from homology"/>
<dbReference type="EMBL" id="LAZR01015369">
    <property type="protein sequence ID" value="KKM13493.1"/>
    <property type="molecule type" value="Genomic_DNA"/>
</dbReference>
<dbReference type="Gene3D" id="2.30.22.10">
    <property type="entry name" value="Head domain of nucleotide exchange factor GrpE"/>
    <property type="match status" value="1"/>
</dbReference>
<dbReference type="CDD" id="cd00446">
    <property type="entry name" value="GrpE"/>
    <property type="match status" value="1"/>
</dbReference>
<dbReference type="HAMAP" id="MF_01151">
    <property type="entry name" value="GrpE"/>
    <property type="match status" value="1"/>
</dbReference>
<dbReference type="SUPFAM" id="SSF58014">
    <property type="entry name" value="Coiled-coil domain of nucleotide exchange factor GrpE"/>
    <property type="match status" value="1"/>
</dbReference>